<feature type="transmembrane region" description="Helical" evidence="4">
    <location>
        <begin position="237"/>
        <end position="258"/>
    </location>
</feature>
<dbReference type="OMA" id="CASVNTI"/>
<dbReference type="SMART" id="SM00369">
    <property type="entry name" value="LRR_TYP"/>
    <property type="match status" value="3"/>
</dbReference>
<dbReference type="GO" id="GO:0005737">
    <property type="term" value="C:cytoplasm"/>
    <property type="evidence" value="ECO:0007669"/>
    <property type="project" value="TreeGrafter"/>
</dbReference>
<evidence type="ECO:0000313" key="6">
    <source>
        <dbReference type="Proteomes" id="UP000887568"/>
    </source>
</evidence>
<proteinExistence type="predicted"/>
<feature type="compositionally biased region" description="Basic and acidic residues" evidence="3">
    <location>
        <begin position="167"/>
        <end position="194"/>
    </location>
</feature>
<evidence type="ECO:0000256" key="4">
    <source>
        <dbReference type="SAM" id="Phobius"/>
    </source>
</evidence>
<dbReference type="OrthoDB" id="1394818at2759"/>
<evidence type="ECO:0000256" key="2">
    <source>
        <dbReference type="ARBA" id="ARBA00022737"/>
    </source>
</evidence>
<dbReference type="AlphaFoldDB" id="A0A913ZUK9"/>
<feature type="compositionally biased region" description="Basic residues" evidence="3">
    <location>
        <begin position="201"/>
        <end position="214"/>
    </location>
</feature>
<evidence type="ECO:0000256" key="1">
    <source>
        <dbReference type="ARBA" id="ARBA00022614"/>
    </source>
</evidence>
<dbReference type="GeneID" id="119727361"/>
<dbReference type="RefSeq" id="XP_038055154.1">
    <property type="nucleotide sequence ID" value="XM_038199226.1"/>
</dbReference>
<evidence type="ECO:0000313" key="5">
    <source>
        <dbReference type="EnsemblMetazoa" id="XP_038055154.1"/>
    </source>
</evidence>
<keyword evidence="6" id="KW-1185">Reference proteome</keyword>
<dbReference type="SMART" id="SM00364">
    <property type="entry name" value="LRR_BAC"/>
    <property type="match status" value="3"/>
</dbReference>
<dbReference type="Gene3D" id="3.80.10.10">
    <property type="entry name" value="Ribonuclease Inhibitor"/>
    <property type="match status" value="1"/>
</dbReference>
<name>A0A913ZUK9_PATMI</name>
<dbReference type="PROSITE" id="PS51450">
    <property type="entry name" value="LRR"/>
    <property type="match status" value="1"/>
</dbReference>
<dbReference type="SUPFAM" id="SSF52058">
    <property type="entry name" value="L domain-like"/>
    <property type="match status" value="1"/>
</dbReference>
<dbReference type="EnsemblMetazoa" id="XM_038199226.1">
    <property type="protein sequence ID" value="XP_038055154.1"/>
    <property type="gene ID" value="LOC119727361"/>
</dbReference>
<dbReference type="Pfam" id="PF13855">
    <property type="entry name" value="LRR_8"/>
    <property type="match status" value="2"/>
</dbReference>
<reference evidence="5" key="1">
    <citation type="submission" date="2022-11" db="UniProtKB">
        <authorList>
            <consortium name="EnsemblMetazoa"/>
        </authorList>
    </citation>
    <scope>IDENTIFICATION</scope>
</reference>
<accession>A0A913ZUK9</accession>
<dbReference type="PANTHER" id="PTHR48051:SF42">
    <property type="entry name" value="LEUCINE-RICH REPEAT-CONTAINING PROTEIN 18-LIKE"/>
    <property type="match status" value="1"/>
</dbReference>
<keyword evidence="1" id="KW-0433">Leucine-rich repeat</keyword>
<evidence type="ECO:0008006" key="7">
    <source>
        <dbReference type="Google" id="ProtNLM"/>
    </source>
</evidence>
<dbReference type="Proteomes" id="UP000887568">
    <property type="component" value="Unplaced"/>
</dbReference>
<dbReference type="InterPro" id="IPR032675">
    <property type="entry name" value="LRR_dom_sf"/>
</dbReference>
<sequence length="297" mass="33649">MGKESLRDHLDGNELDLSLSNLTKVPVKELAALPKATRLDLSCNQLTSLPDNFCTLTHIVKIDLSNNSLTCLPENIGNLQNLQHLDLLDNQLEHLPISFANLRNLRWLDLKDNDNLDKDLKRVAGDCLDDKQCRECAKRVVAYMSAIQTELETQKLKKLEKEKKKAAAREKKQEALRKEKQVQKQLERQKKTEEYEAAMAAKRRKEEKKERKNAKAAGQKANGVQHTPVKTKSGSSCLVVFITLCVTLVALGLGIYFFCESDKANALCVDLQWVIDTVVTTTKERTQQLRDKIASYM</sequence>
<keyword evidence="4" id="KW-1133">Transmembrane helix</keyword>
<evidence type="ECO:0000256" key="3">
    <source>
        <dbReference type="SAM" id="MobiDB-lite"/>
    </source>
</evidence>
<keyword evidence="2" id="KW-0677">Repeat</keyword>
<keyword evidence="4" id="KW-0812">Transmembrane</keyword>
<protein>
    <recommendedName>
        <fullName evidence="7">Leucine-rich repeat-containing protein 59</fullName>
    </recommendedName>
</protein>
<organism evidence="5 6">
    <name type="scientific">Patiria miniata</name>
    <name type="common">Bat star</name>
    <name type="synonym">Asterina miniata</name>
    <dbReference type="NCBI Taxonomy" id="46514"/>
    <lineage>
        <taxon>Eukaryota</taxon>
        <taxon>Metazoa</taxon>
        <taxon>Echinodermata</taxon>
        <taxon>Eleutherozoa</taxon>
        <taxon>Asterozoa</taxon>
        <taxon>Asteroidea</taxon>
        <taxon>Valvatacea</taxon>
        <taxon>Valvatida</taxon>
        <taxon>Asterinidae</taxon>
        <taxon>Patiria</taxon>
    </lineage>
</organism>
<dbReference type="PANTHER" id="PTHR48051">
    <property type="match status" value="1"/>
</dbReference>
<dbReference type="InterPro" id="IPR050216">
    <property type="entry name" value="LRR_domain-containing"/>
</dbReference>
<dbReference type="InterPro" id="IPR001611">
    <property type="entry name" value="Leu-rich_rpt"/>
</dbReference>
<dbReference type="InterPro" id="IPR003591">
    <property type="entry name" value="Leu-rich_rpt_typical-subtyp"/>
</dbReference>
<dbReference type="CTD" id="55379"/>
<keyword evidence="4" id="KW-0472">Membrane</keyword>
<feature type="region of interest" description="Disordered" evidence="3">
    <location>
        <begin position="167"/>
        <end position="227"/>
    </location>
</feature>